<dbReference type="GO" id="GO:0007131">
    <property type="term" value="P:reciprocal meiotic recombination"/>
    <property type="evidence" value="ECO:0007669"/>
    <property type="project" value="TreeGrafter"/>
</dbReference>
<dbReference type="InterPro" id="IPR050496">
    <property type="entry name" value="SNF2_RAD54_helicase_repair"/>
</dbReference>
<dbReference type="SUPFAM" id="SSF52540">
    <property type="entry name" value="P-loop containing nucleoside triphosphate hydrolases"/>
    <property type="match status" value="2"/>
</dbReference>
<dbReference type="GO" id="GO:0005524">
    <property type="term" value="F:ATP binding"/>
    <property type="evidence" value="ECO:0007669"/>
    <property type="project" value="UniProtKB-KW"/>
</dbReference>
<keyword evidence="4" id="KW-0547">Nucleotide-binding</keyword>
<evidence type="ECO:0000256" key="9">
    <source>
        <dbReference type="ARBA" id="ARBA00023125"/>
    </source>
</evidence>
<evidence type="ECO:0000256" key="12">
    <source>
        <dbReference type="SAM" id="MobiDB-lite"/>
    </source>
</evidence>
<evidence type="ECO:0000256" key="10">
    <source>
        <dbReference type="ARBA" id="ARBA00023204"/>
    </source>
</evidence>
<dbReference type="PROSITE" id="PS51194">
    <property type="entry name" value="HELICASE_CTER"/>
    <property type="match status" value="1"/>
</dbReference>
<protein>
    <submittedName>
        <fullName evidence="15">Uncharacterized protein</fullName>
    </submittedName>
</protein>
<keyword evidence="16" id="KW-1185">Reference proteome</keyword>
<evidence type="ECO:0000313" key="16">
    <source>
        <dbReference type="Proteomes" id="UP001212997"/>
    </source>
</evidence>
<dbReference type="CDD" id="cd18793">
    <property type="entry name" value="SF2_C_SNF"/>
    <property type="match status" value="1"/>
</dbReference>
<accession>A0AAD5VCL2</accession>
<keyword evidence="5" id="KW-0227">DNA damage</keyword>
<evidence type="ECO:0000256" key="6">
    <source>
        <dbReference type="ARBA" id="ARBA00022801"/>
    </source>
</evidence>
<comment type="similarity">
    <text evidence="2">Belongs to the SNF2/RAD54 helicase family.</text>
</comment>
<reference evidence="15" key="1">
    <citation type="submission" date="2022-07" db="EMBL/GenBank/DDBJ databases">
        <title>Genome Sequence of Physisporinus lineatus.</title>
        <authorList>
            <person name="Buettner E."/>
        </authorList>
    </citation>
    <scope>NUCLEOTIDE SEQUENCE</scope>
    <source>
        <strain evidence="15">VT162</strain>
    </source>
</reference>
<comment type="caution">
    <text evidence="15">The sequence shown here is derived from an EMBL/GenBank/DDBJ whole genome shotgun (WGS) entry which is preliminary data.</text>
</comment>
<name>A0AAD5VCL2_9APHY</name>
<feature type="domain" description="Helicase ATP-binding" evidence="13">
    <location>
        <begin position="240"/>
        <end position="409"/>
    </location>
</feature>
<dbReference type="InterPro" id="IPR001650">
    <property type="entry name" value="Helicase_C-like"/>
</dbReference>
<organism evidence="15 16">
    <name type="scientific">Meripilus lineatus</name>
    <dbReference type="NCBI Taxonomy" id="2056292"/>
    <lineage>
        <taxon>Eukaryota</taxon>
        <taxon>Fungi</taxon>
        <taxon>Dikarya</taxon>
        <taxon>Basidiomycota</taxon>
        <taxon>Agaricomycotina</taxon>
        <taxon>Agaricomycetes</taxon>
        <taxon>Polyporales</taxon>
        <taxon>Meripilaceae</taxon>
        <taxon>Meripilus</taxon>
    </lineage>
</organism>
<keyword evidence="7" id="KW-0347">Helicase</keyword>
<dbReference type="GO" id="GO:0005634">
    <property type="term" value="C:nucleus"/>
    <property type="evidence" value="ECO:0007669"/>
    <property type="project" value="UniProtKB-SubCell"/>
</dbReference>
<feature type="region of interest" description="Disordered" evidence="12">
    <location>
        <begin position="1"/>
        <end position="83"/>
    </location>
</feature>
<feature type="domain" description="Helicase C-terminal" evidence="14">
    <location>
        <begin position="573"/>
        <end position="730"/>
    </location>
</feature>
<dbReference type="SMART" id="SM00490">
    <property type="entry name" value="HELICc"/>
    <property type="match status" value="1"/>
</dbReference>
<dbReference type="InterPro" id="IPR000330">
    <property type="entry name" value="SNF2_N"/>
</dbReference>
<keyword evidence="8" id="KW-0067">ATP-binding</keyword>
<dbReference type="GO" id="GO:0015616">
    <property type="term" value="F:DNA translocase activity"/>
    <property type="evidence" value="ECO:0007669"/>
    <property type="project" value="TreeGrafter"/>
</dbReference>
<dbReference type="Proteomes" id="UP001212997">
    <property type="component" value="Unassembled WGS sequence"/>
</dbReference>
<evidence type="ECO:0000256" key="2">
    <source>
        <dbReference type="ARBA" id="ARBA00007025"/>
    </source>
</evidence>
<dbReference type="Gene3D" id="1.20.120.850">
    <property type="entry name" value="SWI2/SNF2 ATPases, N-terminal domain"/>
    <property type="match status" value="1"/>
</dbReference>
<dbReference type="Gene3D" id="3.40.50.300">
    <property type="entry name" value="P-loop containing nucleotide triphosphate hydrolases"/>
    <property type="match status" value="1"/>
</dbReference>
<comment type="subcellular location">
    <subcellularLocation>
        <location evidence="1">Nucleus</location>
    </subcellularLocation>
</comment>
<dbReference type="GO" id="GO:0004386">
    <property type="term" value="F:helicase activity"/>
    <property type="evidence" value="ECO:0007669"/>
    <property type="project" value="UniProtKB-KW"/>
</dbReference>
<dbReference type="GO" id="GO:0045003">
    <property type="term" value="P:double-strand break repair via synthesis-dependent strand annealing"/>
    <property type="evidence" value="ECO:0007669"/>
    <property type="project" value="TreeGrafter"/>
</dbReference>
<dbReference type="InterPro" id="IPR013967">
    <property type="entry name" value="Rad54_N"/>
</dbReference>
<dbReference type="AlphaFoldDB" id="A0AAD5VCL2"/>
<dbReference type="PANTHER" id="PTHR45629">
    <property type="entry name" value="SNF2/RAD54 FAMILY MEMBER"/>
    <property type="match status" value="1"/>
</dbReference>
<dbReference type="InterPro" id="IPR049730">
    <property type="entry name" value="SNF2/RAD54-like_C"/>
</dbReference>
<dbReference type="Pfam" id="PF00271">
    <property type="entry name" value="Helicase_C"/>
    <property type="match status" value="1"/>
</dbReference>
<keyword evidence="9" id="KW-0238">DNA-binding</keyword>
<feature type="compositionally biased region" description="Basic and acidic residues" evidence="12">
    <location>
        <begin position="155"/>
        <end position="177"/>
    </location>
</feature>
<dbReference type="Pfam" id="PF08658">
    <property type="entry name" value="Rad54_N"/>
    <property type="match status" value="1"/>
</dbReference>
<dbReference type="InterPro" id="IPR038718">
    <property type="entry name" value="SNF2-like_sf"/>
</dbReference>
<keyword evidence="11" id="KW-0539">Nucleus</keyword>
<dbReference type="GO" id="GO:0003677">
    <property type="term" value="F:DNA binding"/>
    <property type="evidence" value="ECO:0007669"/>
    <property type="project" value="UniProtKB-KW"/>
</dbReference>
<gene>
    <name evidence="15" type="ORF">NLI96_g1577</name>
</gene>
<dbReference type="InterPro" id="IPR014001">
    <property type="entry name" value="Helicase_ATP-bd"/>
</dbReference>
<evidence type="ECO:0000259" key="14">
    <source>
        <dbReference type="PROSITE" id="PS51194"/>
    </source>
</evidence>
<evidence type="ECO:0000256" key="1">
    <source>
        <dbReference type="ARBA" id="ARBA00004123"/>
    </source>
</evidence>
<evidence type="ECO:0000256" key="3">
    <source>
        <dbReference type="ARBA" id="ARBA00022553"/>
    </source>
</evidence>
<dbReference type="Gene3D" id="3.40.50.10810">
    <property type="entry name" value="Tandem AAA-ATPase domain"/>
    <property type="match status" value="1"/>
</dbReference>
<keyword evidence="6" id="KW-0378">Hydrolase</keyword>
<evidence type="ECO:0000259" key="13">
    <source>
        <dbReference type="PROSITE" id="PS51192"/>
    </source>
</evidence>
<dbReference type="InterPro" id="IPR027417">
    <property type="entry name" value="P-loop_NTPase"/>
</dbReference>
<evidence type="ECO:0000256" key="4">
    <source>
        <dbReference type="ARBA" id="ARBA00022741"/>
    </source>
</evidence>
<dbReference type="PANTHER" id="PTHR45629:SF7">
    <property type="entry name" value="DNA EXCISION REPAIR PROTEIN ERCC-6-RELATED"/>
    <property type="match status" value="1"/>
</dbReference>
<keyword evidence="10" id="KW-0234">DNA repair</keyword>
<evidence type="ECO:0000256" key="8">
    <source>
        <dbReference type="ARBA" id="ARBA00022840"/>
    </source>
</evidence>
<feature type="region of interest" description="Disordered" evidence="12">
    <location>
        <begin position="154"/>
        <end position="177"/>
    </location>
</feature>
<feature type="compositionally biased region" description="Basic and acidic residues" evidence="12">
    <location>
        <begin position="73"/>
        <end position="83"/>
    </location>
</feature>
<dbReference type="FunFam" id="3.40.50.300:FF:000332">
    <property type="entry name" value="DNA repair and recombination protein RAD54-like"/>
    <property type="match status" value="1"/>
</dbReference>
<keyword evidence="3" id="KW-0597">Phosphoprotein</keyword>
<evidence type="ECO:0000256" key="11">
    <source>
        <dbReference type="ARBA" id="ARBA00023242"/>
    </source>
</evidence>
<evidence type="ECO:0000256" key="5">
    <source>
        <dbReference type="ARBA" id="ARBA00022763"/>
    </source>
</evidence>
<evidence type="ECO:0000256" key="7">
    <source>
        <dbReference type="ARBA" id="ARBA00022806"/>
    </source>
</evidence>
<dbReference type="EMBL" id="JANAWD010000031">
    <property type="protein sequence ID" value="KAJ3490220.1"/>
    <property type="molecule type" value="Genomic_DNA"/>
</dbReference>
<dbReference type="SMART" id="SM00487">
    <property type="entry name" value="DEXDc"/>
    <property type="match status" value="1"/>
</dbReference>
<dbReference type="Pfam" id="PF00176">
    <property type="entry name" value="SNF2-rel_dom"/>
    <property type="match status" value="1"/>
</dbReference>
<dbReference type="PROSITE" id="PS51192">
    <property type="entry name" value="HELICASE_ATP_BIND_1"/>
    <property type="match status" value="1"/>
</dbReference>
<sequence length="811" mass="91989">MLRRIPVTPDGKVIDRLQESTRVNSQYKRPTLVVQRDQPQRKRKRVSYKESSANTDSDSENEPVRKNKKKKSPKDGAYESPRDNNIKVYPVFEAKPFSQMGRTFAIPGMKNADGEIIHKPISNVALGIRPLANIIPRPLHDPMGDHAIVLYDPTIDDRETDEERKEREKEEAKEREAKEALEKNAGLYNPHKSLRAILGGGNQQKKKNPHVAVVIDPRLSKVLRPHQVEGVKFLYRCTTGMIVENQYGCIMADEMGLGKTLQCIALLWTLVKQSPRASKATIEKCIIACPSSLVKNWANELGETRPVKWLGKDAISALAIDGKGGKAEMLEKVARWVAAGGRNVSQPVMIVSYETLRTLSVHLANCSIGLLLCDEGHRLKNSESLTFQALNGLNVRRRNDLSEYFSLLNFANPNFLGSKNDFRKNFENAIIRGRDADASDANKAESEKKLKELGGLVAKFIIRRTNDLLSKYLPVKYEQVVFCQLSDFQLSLYRLFIKSPEIQALLRGTDSQPLKAINILKKLCNHPELLDLPNDLRGSDNLIPEGFNGAGANARERGRSPDVHCQWSGKFLVLERFLARMRAETNDKIVLISNYTQTLDLFEKLLRSKKYGYFRLDGSMTINKRQKLVDQFNDPEGKEFVFLLSSKAGGCGINLIGANRLILFDPDWNPAADQQALARVWRDGQKKECFVYRFISTGTIEEKIFQRQANKQALSSAVVDEKEDTERHFSLDALRKLFLFNEKTLCETHETFKCKRCKNGRQLIKSQALLYGDASTWNHFTNDELRNNHDDLLRAEVGLPEVSFVFQYISH</sequence>
<proteinExistence type="inferred from homology"/>
<evidence type="ECO:0000313" key="15">
    <source>
        <dbReference type="EMBL" id="KAJ3490220.1"/>
    </source>
</evidence>
<dbReference type="GO" id="GO:0016817">
    <property type="term" value="F:hydrolase activity, acting on acid anhydrides"/>
    <property type="evidence" value="ECO:0007669"/>
    <property type="project" value="InterPro"/>
</dbReference>